<dbReference type="Proteomes" id="UP000654075">
    <property type="component" value="Unassembled WGS sequence"/>
</dbReference>
<evidence type="ECO:0000256" key="1">
    <source>
        <dbReference type="SAM" id="MobiDB-lite"/>
    </source>
</evidence>
<dbReference type="OrthoDB" id="436633at2759"/>
<dbReference type="SUPFAM" id="SSF51735">
    <property type="entry name" value="NAD(P)-binding Rossmann-fold domains"/>
    <property type="match status" value="1"/>
</dbReference>
<organism evidence="2 3">
    <name type="scientific">Polarella glacialis</name>
    <name type="common">Dinoflagellate</name>
    <dbReference type="NCBI Taxonomy" id="89957"/>
    <lineage>
        <taxon>Eukaryota</taxon>
        <taxon>Sar</taxon>
        <taxon>Alveolata</taxon>
        <taxon>Dinophyceae</taxon>
        <taxon>Suessiales</taxon>
        <taxon>Suessiaceae</taxon>
        <taxon>Polarella</taxon>
    </lineage>
</organism>
<dbReference type="PANTHER" id="PTHR14097">
    <property type="entry name" value="OXIDOREDUCTASE HTATIP2"/>
    <property type="match status" value="1"/>
</dbReference>
<gene>
    <name evidence="2" type="ORF">PGLA1383_LOCUS42679</name>
</gene>
<protein>
    <recommendedName>
        <fullName evidence="4">NAD(P)-binding domain-containing protein</fullName>
    </recommendedName>
</protein>
<comment type="caution">
    <text evidence="2">The sequence shown here is derived from an EMBL/GenBank/DDBJ whole genome shotgun (WGS) entry which is preliminary data.</text>
</comment>
<dbReference type="InterPro" id="IPR036291">
    <property type="entry name" value="NAD(P)-bd_dom_sf"/>
</dbReference>
<feature type="compositionally biased region" description="Basic and acidic residues" evidence="1">
    <location>
        <begin position="57"/>
        <end position="76"/>
    </location>
</feature>
<feature type="region of interest" description="Disordered" evidence="1">
    <location>
        <begin position="46"/>
        <end position="115"/>
    </location>
</feature>
<sequence>MAAGSAGGPTSKDRALELERASVVRRKLGCLASSSLSAAASFALLPSPLSGAGATPPERRQDEASSARRSERDGPQRKPWWLDTDKLNQEMRRAKAAAEKEFGSAAAETPPKHARDKEAGLLEFAVRPAKRNPSPDANNTKEKEPKEAKAAAAPFWPNAPEFIPGACRLKCTVQAAAVSTEDEAVGQHMRHQIASAPTRCDSLFLQLFLHSRVPQDSAHGAWGDRVHAQRWRLRCFGMPRYRLYKTVVAGATGRVGEALTRQLLLSPLCAEVHSVGRREARAFDRLSAAESKLRHHLGDFSAPECGVDPSSLEGVDSAFCVLGSRRGWSDPAEVAAVERDAVLKFAQLCAAAKVPHFSVLSSAWAHPKSRMQFARTQGETAEALAAMESFRRISLFAPAAATGAAGELLSSENSSSLVARVLWQGLPLAAQFMPNRYRPVALDDIALAMRLNVELCDASERVERLQYRDMMMIIGRDSEL</sequence>
<dbReference type="EMBL" id="CAJNNV010028773">
    <property type="protein sequence ID" value="CAE8625697.1"/>
    <property type="molecule type" value="Genomic_DNA"/>
</dbReference>
<evidence type="ECO:0000313" key="2">
    <source>
        <dbReference type="EMBL" id="CAE8625697.1"/>
    </source>
</evidence>
<evidence type="ECO:0008006" key="4">
    <source>
        <dbReference type="Google" id="ProtNLM"/>
    </source>
</evidence>
<feature type="compositionally biased region" description="Basic and acidic residues" evidence="1">
    <location>
        <begin position="83"/>
        <end position="102"/>
    </location>
</feature>
<dbReference type="Gene3D" id="3.40.50.720">
    <property type="entry name" value="NAD(P)-binding Rossmann-like Domain"/>
    <property type="match status" value="1"/>
</dbReference>
<keyword evidence="3" id="KW-1185">Reference proteome</keyword>
<accession>A0A813GKS6</accession>
<dbReference type="AlphaFoldDB" id="A0A813GKS6"/>
<evidence type="ECO:0000313" key="3">
    <source>
        <dbReference type="Proteomes" id="UP000654075"/>
    </source>
</evidence>
<dbReference type="PANTHER" id="PTHR14097:SF7">
    <property type="entry name" value="OXIDOREDUCTASE HTATIP2"/>
    <property type="match status" value="1"/>
</dbReference>
<reference evidence="2" key="1">
    <citation type="submission" date="2021-02" db="EMBL/GenBank/DDBJ databases">
        <authorList>
            <person name="Dougan E. K."/>
            <person name="Rhodes N."/>
            <person name="Thang M."/>
            <person name="Chan C."/>
        </authorList>
    </citation>
    <scope>NUCLEOTIDE SEQUENCE</scope>
</reference>
<proteinExistence type="predicted"/>
<name>A0A813GKS6_POLGL</name>